<evidence type="ECO:0000256" key="1">
    <source>
        <dbReference type="SAM" id="MobiDB-lite"/>
    </source>
</evidence>
<gene>
    <name evidence="2" type="ORF">CR513_34865</name>
</gene>
<evidence type="ECO:0000313" key="2">
    <source>
        <dbReference type="EMBL" id="RDX84135.1"/>
    </source>
</evidence>
<accession>A0A371G0P5</accession>
<organism evidence="2 3">
    <name type="scientific">Mucuna pruriens</name>
    <name type="common">Velvet bean</name>
    <name type="synonym">Dolichos pruriens</name>
    <dbReference type="NCBI Taxonomy" id="157652"/>
    <lineage>
        <taxon>Eukaryota</taxon>
        <taxon>Viridiplantae</taxon>
        <taxon>Streptophyta</taxon>
        <taxon>Embryophyta</taxon>
        <taxon>Tracheophyta</taxon>
        <taxon>Spermatophyta</taxon>
        <taxon>Magnoliopsida</taxon>
        <taxon>eudicotyledons</taxon>
        <taxon>Gunneridae</taxon>
        <taxon>Pentapetalae</taxon>
        <taxon>rosids</taxon>
        <taxon>fabids</taxon>
        <taxon>Fabales</taxon>
        <taxon>Fabaceae</taxon>
        <taxon>Papilionoideae</taxon>
        <taxon>50 kb inversion clade</taxon>
        <taxon>NPAAA clade</taxon>
        <taxon>indigoferoid/millettioid clade</taxon>
        <taxon>Phaseoleae</taxon>
        <taxon>Mucuna</taxon>
    </lineage>
</organism>
<protein>
    <submittedName>
        <fullName evidence="2">Uncharacterized protein</fullName>
    </submittedName>
</protein>
<keyword evidence="3" id="KW-1185">Reference proteome</keyword>
<feature type="non-terminal residue" evidence="2">
    <location>
        <position position="1"/>
    </location>
</feature>
<proteinExistence type="predicted"/>
<dbReference type="AlphaFoldDB" id="A0A371G0P5"/>
<sequence>MTWFLHGFNKEIQDVVELQHYRNLSELVHQAIKVEMQFRRRSESRKTYEGSSGWKGTQVLNLRSNSLQEGEDDTYMKIHNQEDEVKEATLHLNVQQQRFNPIHTPSAPKPYPKLTSRMDEEEGQRGISGE</sequence>
<comment type="caution">
    <text evidence="2">The sequence shown here is derived from an EMBL/GenBank/DDBJ whole genome shotgun (WGS) entry which is preliminary data.</text>
</comment>
<feature type="region of interest" description="Disordered" evidence="1">
    <location>
        <begin position="94"/>
        <end position="130"/>
    </location>
</feature>
<dbReference type="Proteomes" id="UP000257109">
    <property type="component" value="Unassembled WGS sequence"/>
</dbReference>
<name>A0A371G0P5_MUCPR</name>
<reference evidence="2" key="1">
    <citation type="submission" date="2018-05" db="EMBL/GenBank/DDBJ databases">
        <title>Draft genome of Mucuna pruriens seed.</title>
        <authorList>
            <person name="Nnadi N.E."/>
            <person name="Vos R."/>
            <person name="Hasami M.H."/>
            <person name="Devisetty U.K."/>
            <person name="Aguiy J.C."/>
        </authorList>
    </citation>
    <scope>NUCLEOTIDE SEQUENCE [LARGE SCALE GENOMIC DNA]</scope>
    <source>
        <strain evidence="2">JCA_2017</strain>
    </source>
</reference>
<evidence type="ECO:0000313" key="3">
    <source>
        <dbReference type="Proteomes" id="UP000257109"/>
    </source>
</evidence>
<dbReference type="EMBL" id="QJKJ01007139">
    <property type="protein sequence ID" value="RDX84135.1"/>
    <property type="molecule type" value="Genomic_DNA"/>
</dbReference>